<dbReference type="EMBL" id="JAANBB010000056">
    <property type="protein sequence ID" value="KAF7552708.1"/>
    <property type="molecule type" value="Genomic_DNA"/>
</dbReference>
<gene>
    <name evidence="2" type="ORF">G7Z17_g4121</name>
</gene>
<evidence type="ECO:0000313" key="3">
    <source>
        <dbReference type="Proteomes" id="UP000722485"/>
    </source>
</evidence>
<dbReference type="AlphaFoldDB" id="A0A9P5HDB9"/>
<dbReference type="InterPro" id="IPR036322">
    <property type="entry name" value="WD40_repeat_dom_sf"/>
</dbReference>
<evidence type="ECO:0000313" key="2">
    <source>
        <dbReference type="EMBL" id="KAF7552708.1"/>
    </source>
</evidence>
<evidence type="ECO:0000256" key="1">
    <source>
        <dbReference type="SAM" id="MobiDB-lite"/>
    </source>
</evidence>
<dbReference type="Gene3D" id="2.130.10.10">
    <property type="entry name" value="YVTN repeat-like/Quinoprotein amine dehydrogenase"/>
    <property type="match status" value="2"/>
</dbReference>
<accession>A0A9P5HDB9</accession>
<sequence>MAKHQDNMVLMDERDDGIDALLTSFPAPLAFQEAFALRPAGKDIVIPYDDFHHDAAQYQLLSPGTSPRKSVQPIIRPDPRSSQRRPSTASSNVSSRSKYPPPSKPLPPLPSPKPSQTLSSYGSLSSLDTRQFSRSSIATSPLDSASVRSSVHPLHPSYPPPEVPDESKQTTSPITVVFLGSFESDKKRKNGVHYLDLSSTSSILASKHGKNIIRIWSVSDGVVQCTIKFSAYTEAQARSREYLIRSHAILSEASGLIAIATRFGRSIEIWRWTDKQCLQSIDAADRWAACQFESYETGRGALAVYHGENSTIDVYTVAQGKKPFAKIRTIDLRKADLPCTMQYPELALSATSPMLVAAAGPRQTRAGHPPPDREILLAAWDILDNTDLSDLPYKMIRPWQHTELDTALPCELATYGSAVVSIWIPASYRVASVPTTQVSGGGNYFLSPTPVPHRYVLVWDLVSNSTRTFKIPNTVSCISPDCRLIAYCEANRNNMGGKGCLAVLDIITGKQIWCWPDPDATAVNSGPKAGFEQFENLDRIAQLAFSGDGKFLVLGDVDGQSCQV</sequence>
<dbReference type="InterPro" id="IPR015943">
    <property type="entry name" value="WD40/YVTN_repeat-like_dom_sf"/>
</dbReference>
<dbReference type="OrthoDB" id="5242786at2759"/>
<protein>
    <submittedName>
        <fullName evidence="2">Uncharacterized protein</fullName>
    </submittedName>
</protein>
<feature type="compositionally biased region" description="Polar residues" evidence="1">
    <location>
        <begin position="137"/>
        <end position="149"/>
    </location>
</feature>
<feature type="compositionally biased region" description="Low complexity" evidence="1">
    <location>
        <begin position="114"/>
        <end position="123"/>
    </location>
</feature>
<feature type="compositionally biased region" description="Pro residues" evidence="1">
    <location>
        <begin position="99"/>
        <end position="113"/>
    </location>
</feature>
<reference evidence="2" key="1">
    <citation type="submission" date="2020-03" db="EMBL/GenBank/DDBJ databases">
        <title>Draft Genome Sequence of Cylindrodendrum hubeiense.</title>
        <authorList>
            <person name="Buettner E."/>
            <person name="Kellner H."/>
        </authorList>
    </citation>
    <scope>NUCLEOTIDE SEQUENCE</scope>
    <source>
        <strain evidence="2">IHI 201604</strain>
    </source>
</reference>
<comment type="caution">
    <text evidence="2">The sequence shown here is derived from an EMBL/GenBank/DDBJ whole genome shotgun (WGS) entry which is preliminary data.</text>
</comment>
<name>A0A9P5HDB9_9HYPO</name>
<feature type="region of interest" description="Disordered" evidence="1">
    <location>
        <begin position="61"/>
        <end position="123"/>
    </location>
</feature>
<keyword evidence="3" id="KW-1185">Reference proteome</keyword>
<organism evidence="2 3">
    <name type="scientific">Cylindrodendrum hubeiense</name>
    <dbReference type="NCBI Taxonomy" id="595255"/>
    <lineage>
        <taxon>Eukaryota</taxon>
        <taxon>Fungi</taxon>
        <taxon>Dikarya</taxon>
        <taxon>Ascomycota</taxon>
        <taxon>Pezizomycotina</taxon>
        <taxon>Sordariomycetes</taxon>
        <taxon>Hypocreomycetidae</taxon>
        <taxon>Hypocreales</taxon>
        <taxon>Nectriaceae</taxon>
        <taxon>Cylindrodendrum</taxon>
    </lineage>
</organism>
<proteinExistence type="predicted"/>
<feature type="region of interest" description="Disordered" evidence="1">
    <location>
        <begin position="137"/>
        <end position="170"/>
    </location>
</feature>
<dbReference type="Proteomes" id="UP000722485">
    <property type="component" value="Unassembled WGS sequence"/>
</dbReference>
<dbReference type="SUPFAM" id="SSF50978">
    <property type="entry name" value="WD40 repeat-like"/>
    <property type="match status" value="1"/>
</dbReference>